<sequence>MIPREDFLPRSQDSHWIKLSLHLNKSAPSVPKVLLPFFLILIMRKVQLEVITFLCTMSNYFLVLRHQFCHRRPLRRSEPEQCHDVEDLPLWNYYRSSTVPPASKERVDEHRTANAVLEDVFEDRPIKISDIAL</sequence>
<dbReference type="AlphaFoldDB" id="A0A7C8ZX18"/>
<organism evidence="1">
    <name type="scientific">Opuntia streptacantha</name>
    <name type="common">Prickly pear cactus</name>
    <name type="synonym">Opuntia cardona</name>
    <dbReference type="NCBI Taxonomy" id="393608"/>
    <lineage>
        <taxon>Eukaryota</taxon>
        <taxon>Viridiplantae</taxon>
        <taxon>Streptophyta</taxon>
        <taxon>Embryophyta</taxon>
        <taxon>Tracheophyta</taxon>
        <taxon>Spermatophyta</taxon>
        <taxon>Magnoliopsida</taxon>
        <taxon>eudicotyledons</taxon>
        <taxon>Gunneridae</taxon>
        <taxon>Pentapetalae</taxon>
        <taxon>Caryophyllales</taxon>
        <taxon>Cactineae</taxon>
        <taxon>Cactaceae</taxon>
        <taxon>Opuntioideae</taxon>
        <taxon>Opuntia</taxon>
    </lineage>
</organism>
<evidence type="ECO:0000313" key="1">
    <source>
        <dbReference type="EMBL" id="MBA4653779.1"/>
    </source>
</evidence>
<proteinExistence type="predicted"/>
<name>A0A7C8ZX18_OPUST</name>
<reference evidence="1" key="1">
    <citation type="journal article" date="2013" name="J. Plant Res.">
        <title>Effect of fungi and light on seed germination of three Opuntia species from semiarid lands of central Mexico.</title>
        <authorList>
            <person name="Delgado-Sanchez P."/>
            <person name="Jimenez-Bremont J.F."/>
            <person name="Guerrero-Gonzalez Mde L."/>
            <person name="Flores J."/>
        </authorList>
    </citation>
    <scope>NUCLEOTIDE SEQUENCE</scope>
    <source>
        <tissue evidence="1">Cladode</tissue>
    </source>
</reference>
<accession>A0A7C8ZX18</accession>
<protein>
    <submittedName>
        <fullName evidence="1">Uncharacterized protein</fullName>
    </submittedName>
</protein>
<dbReference type="EMBL" id="GISG01180765">
    <property type="protein sequence ID" value="MBA4653779.1"/>
    <property type="molecule type" value="Transcribed_RNA"/>
</dbReference>
<reference evidence="1" key="2">
    <citation type="submission" date="2020-07" db="EMBL/GenBank/DDBJ databases">
        <authorList>
            <person name="Vera ALvarez R."/>
            <person name="Arias-Moreno D.M."/>
            <person name="Jimenez-Jacinto V."/>
            <person name="Jimenez-Bremont J.F."/>
            <person name="Swaminathan K."/>
            <person name="Moose S.P."/>
            <person name="Guerrero-Gonzalez M.L."/>
            <person name="Marino-Ramirez L."/>
            <person name="Landsman D."/>
            <person name="Rodriguez-Kessler M."/>
            <person name="Delgado-Sanchez P."/>
        </authorList>
    </citation>
    <scope>NUCLEOTIDE SEQUENCE</scope>
    <source>
        <tissue evidence="1">Cladode</tissue>
    </source>
</reference>